<feature type="domain" description="Transposase IS200-like" evidence="1">
    <location>
        <begin position="7"/>
        <end position="124"/>
    </location>
</feature>
<gene>
    <name evidence="2" type="ORF">SAMN03080617_03700</name>
</gene>
<dbReference type="SUPFAM" id="SSF143422">
    <property type="entry name" value="Transposase IS200-like"/>
    <property type="match status" value="1"/>
</dbReference>
<dbReference type="GO" id="GO:0003677">
    <property type="term" value="F:DNA binding"/>
    <property type="evidence" value="ECO:0007669"/>
    <property type="project" value="InterPro"/>
</dbReference>
<evidence type="ECO:0000313" key="3">
    <source>
        <dbReference type="Proteomes" id="UP000198756"/>
    </source>
</evidence>
<reference evidence="3" key="1">
    <citation type="submission" date="2016-10" db="EMBL/GenBank/DDBJ databases">
        <authorList>
            <person name="Varghese N."/>
            <person name="Submissions S."/>
        </authorList>
    </citation>
    <scope>NUCLEOTIDE SEQUENCE [LARGE SCALE GENOMIC DNA]</scope>
    <source>
        <strain evidence="3">DSM 22703</strain>
    </source>
</reference>
<sequence length="187" mass="22267">MNSDSLQPGEFYHIFSRTIGSELLFRSDENYSFFLKKYLVYCEEQFLTFAYCLLPNHFHFLVQVKENTTSEQALSSISNFLNSYSKSYNKLYERHGGLFQRKFKRKKIDHESYLTQVVIYIHQNPSKHGITTEFKKWKYSSYQALMSSKPTKLGREYILDWFGGIDQFQKDHQSTTNLRLPIEFSLE</sequence>
<evidence type="ECO:0000313" key="2">
    <source>
        <dbReference type="EMBL" id="SDA93293.1"/>
    </source>
</evidence>
<dbReference type="GO" id="GO:0006313">
    <property type="term" value="P:DNA transposition"/>
    <property type="evidence" value="ECO:0007669"/>
    <property type="project" value="InterPro"/>
</dbReference>
<protein>
    <submittedName>
        <fullName evidence="2">REP element-mobilizing transposase RayT</fullName>
    </submittedName>
</protein>
<dbReference type="SMART" id="SM01321">
    <property type="entry name" value="Y1_Tnp"/>
    <property type="match status" value="1"/>
</dbReference>
<dbReference type="PANTHER" id="PTHR34322">
    <property type="entry name" value="TRANSPOSASE, Y1_TNP DOMAIN-CONTAINING"/>
    <property type="match status" value="1"/>
</dbReference>
<dbReference type="RefSeq" id="WP_092733368.1">
    <property type="nucleotide sequence ID" value="NZ_FMXE01000035.1"/>
</dbReference>
<dbReference type="Gene3D" id="3.30.70.1290">
    <property type="entry name" value="Transposase IS200-like"/>
    <property type="match status" value="1"/>
</dbReference>
<keyword evidence="3" id="KW-1185">Reference proteome</keyword>
<accession>A0A1G5ZG94</accession>
<dbReference type="PANTHER" id="PTHR34322:SF2">
    <property type="entry name" value="TRANSPOSASE IS200-LIKE DOMAIN-CONTAINING PROTEIN"/>
    <property type="match status" value="1"/>
</dbReference>
<dbReference type="OrthoDB" id="9788881at2"/>
<evidence type="ECO:0000259" key="1">
    <source>
        <dbReference type="SMART" id="SM01321"/>
    </source>
</evidence>
<dbReference type="GO" id="GO:0004803">
    <property type="term" value="F:transposase activity"/>
    <property type="evidence" value="ECO:0007669"/>
    <property type="project" value="InterPro"/>
</dbReference>
<dbReference type="AlphaFoldDB" id="A0A1G5ZG94"/>
<name>A0A1G5ZG94_9BACT</name>
<organism evidence="2 3">
    <name type="scientific">Algoriphagus alkaliphilus</name>
    <dbReference type="NCBI Taxonomy" id="279824"/>
    <lineage>
        <taxon>Bacteria</taxon>
        <taxon>Pseudomonadati</taxon>
        <taxon>Bacteroidota</taxon>
        <taxon>Cytophagia</taxon>
        <taxon>Cytophagales</taxon>
        <taxon>Cyclobacteriaceae</taxon>
        <taxon>Algoriphagus</taxon>
    </lineage>
</organism>
<dbReference type="InterPro" id="IPR002686">
    <property type="entry name" value="Transposase_17"/>
</dbReference>
<dbReference type="InterPro" id="IPR036515">
    <property type="entry name" value="Transposase_17_sf"/>
</dbReference>
<proteinExistence type="predicted"/>
<dbReference type="EMBL" id="FMXE01000035">
    <property type="protein sequence ID" value="SDA93293.1"/>
    <property type="molecule type" value="Genomic_DNA"/>
</dbReference>
<dbReference type="Proteomes" id="UP000198756">
    <property type="component" value="Unassembled WGS sequence"/>
</dbReference>